<comment type="caution">
    <text evidence="1">The sequence shown here is derived from an EMBL/GenBank/DDBJ whole genome shotgun (WGS) entry which is preliminary data.</text>
</comment>
<organism evidence="1 2">
    <name type="scientific">Dryococelus australis</name>
    <dbReference type="NCBI Taxonomy" id="614101"/>
    <lineage>
        <taxon>Eukaryota</taxon>
        <taxon>Metazoa</taxon>
        <taxon>Ecdysozoa</taxon>
        <taxon>Arthropoda</taxon>
        <taxon>Hexapoda</taxon>
        <taxon>Insecta</taxon>
        <taxon>Pterygota</taxon>
        <taxon>Neoptera</taxon>
        <taxon>Polyneoptera</taxon>
        <taxon>Phasmatodea</taxon>
        <taxon>Verophasmatodea</taxon>
        <taxon>Anareolatae</taxon>
        <taxon>Phasmatidae</taxon>
        <taxon>Eurycanthinae</taxon>
        <taxon>Dryococelus</taxon>
    </lineage>
</organism>
<protein>
    <recommendedName>
        <fullName evidence="3">DUF4371 domain-containing protein</fullName>
    </recommendedName>
</protein>
<reference evidence="1 2" key="1">
    <citation type="submission" date="2023-02" db="EMBL/GenBank/DDBJ databases">
        <title>LHISI_Scaffold_Assembly.</title>
        <authorList>
            <person name="Stuart O.P."/>
            <person name="Cleave R."/>
            <person name="Magrath M.J.L."/>
            <person name="Mikheyev A.S."/>
        </authorList>
    </citation>
    <scope>NUCLEOTIDE SEQUENCE [LARGE SCALE GENOMIC DNA]</scope>
    <source>
        <strain evidence="1">Daus_M_001</strain>
        <tissue evidence="1">Leg muscle</tissue>
    </source>
</reference>
<proteinExistence type="predicted"/>
<gene>
    <name evidence="1" type="ORF">PR048_002082</name>
</gene>
<accession>A0ABQ9IJY4</accession>
<keyword evidence="2" id="KW-1185">Reference proteome</keyword>
<name>A0ABQ9IJY4_9NEOP</name>
<dbReference type="Proteomes" id="UP001159363">
    <property type="component" value="Chromosome 1"/>
</dbReference>
<feature type="non-terminal residue" evidence="1">
    <location>
        <position position="238"/>
    </location>
</feature>
<dbReference type="PANTHER" id="PTHR45749:SF37">
    <property type="entry name" value="OS05G0311600 PROTEIN"/>
    <property type="match status" value="1"/>
</dbReference>
<evidence type="ECO:0008006" key="3">
    <source>
        <dbReference type="Google" id="ProtNLM"/>
    </source>
</evidence>
<evidence type="ECO:0000313" key="2">
    <source>
        <dbReference type="Proteomes" id="UP001159363"/>
    </source>
</evidence>
<dbReference type="PANTHER" id="PTHR45749">
    <property type="match status" value="1"/>
</dbReference>
<evidence type="ECO:0000313" key="1">
    <source>
        <dbReference type="EMBL" id="KAJ8896737.1"/>
    </source>
</evidence>
<dbReference type="EMBL" id="JARBHB010000001">
    <property type="protein sequence ID" value="KAJ8896737.1"/>
    <property type="molecule type" value="Genomic_DNA"/>
</dbReference>
<sequence length="238" mass="27098">MCKTRITLRGHKDHGPFDVEQEPEENEGNFKAILRARIFSGRLQNEILSACRKIIVNKIPIETADISNTEQLAVCVRYVKEGQHTIVCEHFLCFTPIHDLIEEGTGGTLISTLETCNIDKYIMRGQGYDEAAYMSGVIRGTQLYIQSQLPEAIYVHCAAHSLNLAISDTCTHETIRNCLGTVEEIYTFFNTPKRQHILQNIPSTNTDNISRSKLLQLYPTRWVQRHNAIMVLCEMLET</sequence>